<keyword evidence="2" id="KW-1185">Reference proteome</keyword>
<proteinExistence type="predicted"/>
<protein>
    <submittedName>
        <fullName evidence="1">Jg12907 protein</fullName>
    </submittedName>
</protein>
<sequence>MLGVSLRDPIRKEENIEELELTAEIDSKLVAVGGEHRRRDGRRSSENRRTLWCWNGDYAPVKAVLIDPPSGARPRHLEPPTKESLKSNINFIAVLLISVNYETEFEFHSLHLPRACWR</sequence>
<dbReference type="Proteomes" id="UP000838756">
    <property type="component" value="Unassembled WGS sequence"/>
</dbReference>
<evidence type="ECO:0000313" key="1">
    <source>
        <dbReference type="EMBL" id="CAH2228367.1"/>
    </source>
</evidence>
<accession>A0A8S4R0U4</accession>
<dbReference type="EMBL" id="CAKXAJ010024102">
    <property type="protein sequence ID" value="CAH2228367.1"/>
    <property type="molecule type" value="Genomic_DNA"/>
</dbReference>
<organism evidence="1 2">
    <name type="scientific">Pararge aegeria aegeria</name>
    <dbReference type="NCBI Taxonomy" id="348720"/>
    <lineage>
        <taxon>Eukaryota</taxon>
        <taxon>Metazoa</taxon>
        <taxon>Ecdysozoa</taxon>
        <taxon>Arthropoda</taxon>
        <taxon>Hexapoda</taxon>
        <taxon>Insecta</taxon>
        <taxon>Pterygota</taxon>
        <taxon>Neoptera</taxon>
        <taxon>Endopterygota</taxon>
        <taxon>Lepidoptera</taxon>
        <taxon>Glossata</taxon>
        <taxon>Ditrysia</taxon>
        <taxon>Papilionoidea</taxon>
        <taxon>Nymphalidae</taxon>
        <taxon>Satyrinae</taxon>
        <taxon>Satyrini</taxon>
        <taxon>Parargina</taxon>
        <taxon>Pararge</taxon>
    </lineage>
</organism>
<reference evidence="1" key="1">
    <citation type="submission" date="2022-03" db="EMBL/GenBank/DDBJ databases">
        <authorList>
            <person name="Lindestad O."/>
        </authorList>
    </citation>
    <scope>NUCLEOTIDE SEQUENCE</scope>
</reference>
<dbReference type="AlphaFoldDB" id="A0A8S4R0U4"/>
<evidence type="ECO:0000313" key="2">
    <source>
        <dbReference type="Proteomes" id="UP000838756"/>
    </source>
</evidence>
<name>A0A8S4R0U4_9NEOP</name>
<gene>
    <name evidence="1" type="primary">jg12907</name>
    <name evidence="1" type="ORF">PAEG_LOCUS8326</name>
</gene>
<comment type="caution">
    <text evidence="1">The sequence shown here is derived from an EMBL/GenBank/DDBJ whole genome shotgun (WGS) entry which is preliminary data.</text>
</comment>